<dbReference type="Proteomes" id="UP000249818">
    <property type="component" value="Chromosome BARAN1"/>
</dbReference>
<dbReference type="KEGG" id="bana:BARAN1_0349"/>
<reference evidence="3" key="1">
    <citation type="submission" date="2018-05" db="EMBL/GenBank/DDBJ databases">
        <authorList>
            <person name="Hao L."/>
        </authorList>
    </citation>
    <scope>NUCLEOTIDE SEQUENCE [LARGE SCALE GENOMIC DNA]</scope>
</reference>
<dbReference type="OrthoDB" id="5902456at2"/>
<accession>A0A2X3MKH2</accession>
<feature type="signal peptide" evidence="1">
    <location>
        <begin position="1"/>
        <end position="19"/>
    </location>
</feature>
<gene>
    <name evidence="2" type="ORF">BARAN1_0349</name>
</gene>
<name>A0A2X3MKH2_9BACT</name>
<keyword evidence="1" id="KW-0732">Signal</keyword>
<evidence type="ECO:0000256" key="1">
    <source>
        <dbReference type="SAM" id="SignalP"/>
    </source>
</evidence>
<evidence type="ECO:0000313" key="3">
    <source>
        <dbReference type="Proteomes" id="UP000249818"/>
    </source>
</evidence>
<keyword evidence="3" id="KW-1185">Reference proteome</keyword>
<sequence length="609" mass="64735">MRVVGAASLVLAFALGAQAQPPISGALDLTLGLLPAFELQGCSLTLKATVAGLGVESESTFYHDGLRYQSFSLSGPAGPFDLEGKIYFHAQEVRYRRAWAHLEMAIGDGTLLLSAYHFGSAGEYTSSDKDRFGPWPCVNAIPWDEAWQHIGRTLYVEGPVVGYDGSGPLKLYLGRLPPDPERLEVSISAANVAKFEEALGPQFWQGLVGKVVCVRGTIKDVRYTTPPAHSAPQVTVSSTSDLTVGSCCGLRPDTTCPHPLILWSEVLEHVGEAVFIQGPVASVTSPAGYRRLRLGGGETVPNRLEVYIPETALPAFQDVFGGSFPSSLMNKTICVRGMIGTGPPAAENVARVVLTDPGDLSIGPCCGADLHTGGLFVARTHFAWDRWSFTVDLSDCGVGLGLLQATAALEGYPLADGLRLDLGLTFSKCRGLDAVTLTLEGLSVGCCDLAAEVGISLTPGKKTVTFTRIWPRLSGCLTVYGDVDWNGSSFTGISFYGWRVSCSFGPVKLGLVTALDPDAVEDMTDVTFYADEFEYVEISSTGGGCCGGSITSTTELWFGAKGTVGGLQRVRLTLEIPLAANATVSAKGQWNFVKAEPLEWFNVGGKVSF</sequence>
<dbReference type="RefSeq" id="WP_122030603.1">
    <property type="nucleotide sequence ID" value="NZ_LS483254.1"/>
</dbReference>
<dbReference type="AlphaFoldDB" id="A0A2X3MKH2"/>
<organism evidence="2 3">
    <name type="scientific">Candidatus Bipolaricaulis anaerobius</name>
    <dbReference type="NCBI Taxonomy" id="2026885"/>
    <lineage>
        <taxon>Bacteria</taxon>
        <taxon>Candidatus Bipolaricaulota</taxon>
        <taxon>Candidatus Bipolaricaulia</taxon>
        <taxon>Candidatus Bipolaricaulales</taxon>
        <taxon>Candidatus Bipolaricaulaceae</taxon>
        <taxon>Candidatus Bipolaricaulis</taxon>
    </lineage>
</organism>
<dbReference type="EMBL" id="LS483254">
    <property type="protein sequence ID" value="SQD92374.1"/>
    <property type="molecule type" value="Genomic_DNA"/>
</dbReference>
<feature type="chain" id="PRO_5015987050" evidence="1">
    <location>
        <begin position="20"/>
        <end position="609"/>
    </location>
</feature>
<protein>
    <submittedName>
        <fullName evidence="2">Uncharacterized protein</fullName>
    </submittedName>
</protein>
<evidence type="ECO:0000313" key="2">
    <source>
        <dbReference type="EMBL" id="SQD92374.1"/>
    </source>
</evidence>
<proteinExistence type="predicted"/>